<dbReference type="STRING" id="1317117.ATO7_13048"/>
<protein>
    <submittedName>
        <fullName evidence="3">Lipase</fullName>
    </submittedName>
</protein>
<proteinExistence type="predicted"/>
<dbReference type="Gene3D" id="3.40.50.1110">
    <property type="entry name" value="SGNH hydrolase"/>
    <property type="match status" value="1"/>
</dbReference>
<dbReference type="EMBL" id="AQQV01000003">
    <property type="protein sequence ID" value="ORE86225.1"/>
    <property type="molecule type" value="Genomic_DNA"/>
</dbReference>
<dbReference type="Proteomes" id="UP000192342">
    <property type="component" value="Unassembled WGS sequence"/>
</dbReference>
<organism evidence="3 4">
    <name type="scientific">Oceanococcus atlanticus</name>
    <dbReference type="NCBI Taxonomy" id="1317117"/>
    <lineage>
        <taxon>Bacteria</taxon>
        <taxon>Pseudomonadati</taxon>
        <taxon>Pseudomonadota</taxon>
        <taxon>Gammaproteobacteria</taxon>
        <taxon>Chromatiales</taxon>
        <taxon>Oceanococcaceae</taxon>
        <taxon>Oceanococcus</taxon>
    </lineage>
</organism>
<dbReference type="PANTHER" id="PTHR30383">
    <property type="entry name" value="THIOESTERASE 1/PROTEASE 1/LYSOPHOSPHOLIPASE L1"/>
    <property type="match status" value="1"/>
</dbReference>
<comment type="caution">
    <text evidence="3">The sequence shown here is derived from an EMBL/GenBank/DDBJ whole genome shotgun (WGS) entry which is preliminary data.</text>
</comment>
<dbReference type="SUPFAM" id="SSF52266">
    <property type="entry name" value="SGNH hydrolase"/>
    <property type="match status" value="1"/>
</dbReference>
<evidence type="ECO:0000313" key="3">
    <source>
        <dbReference type="EMBL" id="ORE86225.1"/>
    </source>
</evidence>
<dbReference type="GO" id="GO:0004622">
    <property type="term" value="F:phosphatidylcholine lysophospholipase activity"/>
    <property type="evidence" value="ECO:0007669"/>
    <property type="project" value="TreeGrafter"/>
</dbReference>
<feature type="chain" id="PRO_5012553368" evidence="1">
    <location>
        <begin position="28"/>
        <end position="210"/>
    </location>
</feature>
<keyword evidence="1" id="KW-0732">Signal</keyword>
<dbReference type="InterPro" id="IPR013830">
    <property type="entry name" value="SGNH_hydro"/>
</dbReference>
<dbReference type="PANTHER" id="PTHR30383:SF24">
    <property type="entry name" value="THIOESTERASE 1_PROTEASE 1_LYSOPHOSPHOLIPASE L1"/>
    <property type="match status" value="1"/>
</dbReference>
<dbReference type="PROSITE" id="PS51257">
    <property type="entry name" value="PROKAR_LIPOPROTEIN"/>
    <property type="match status" value="1"/>
</dbReference>
<evidence type="ECO:0000313" key="4">
    <source>
        <dbReference type="Proteomes" id="UP000192342"/>
    </source>
</evidence>
<name>A0A1Y1SD39_9GAMM</name>
<reference evidence="3 4" key="1">
    <citation type="submission" date="2013-04" db="EMBL/GenBank/DDBJ databases">
        <title>Oceanococcus atlanticus 22II-S10r2 Genome Sequencing.</title>
        <authorList>
            <person name="Lai Q."/>
            <person name="Li G."/>
            <person name="Shao Z."/>
        </authorList>
    </citation>
    <scope>NUCLEOTIDE SEQUENCE [LARGE SCALE GENOMIC DNA]</scope>
    <source>
        <strain evidence="3 4">22II-S10r2</strain>
    </source>
</reference>
<gene>
    <name evidence="3" type="ORF">ATO7_13048</name>
</gene>
<accession>A0A1Y1SD39</accession>
<keyword evidence="4" id="KW-1185">Reference proteome</keyword>
<feature type="domain" description="SGNH hydrolase-type esterase" evidence="2">
    <location>
        <begin position="43"/>
        <end position="194"/>
    </location>
</feature>
<dbReference type="OrthoDB" id="9786188at2"/>
<dbReference type="InterPro" id="IPR051532">
    <property type="entry name" value="Ester_Hydrolysis_Enzymes"/>
</dbReference>
<dbReference type="InterPro" id="IPR036514">
    <property type="entry name" value="SGNH_hydro_sf"/>
</dbReference>
<evidence type="ECO:0000256" key="1">
    <source>
        <dbReference type="SAM" id="SignalP"/>
    </source>
</evidence>
<feature type="signal peptide" evidence="1">
    <location>
        <begin position="1"/>
        <end position="27"/>
    </location>
</feature>
<sequence>MLKFFPWRKAVILLCLSLFAAACSRSAPPPALPYLGDDAVILAFGDSLTYGTGARREQAYPAILSGLIGRTVVVEATPGDKTSDGLAKFDEALDEHRPDLLILCLGGNDFLRKVPLPVTRNNMVSMIERARDQGIPVVLLAVPSPALFGLEAHPLYEELATTYQLPLENDILSEVFGNKAAKSDPLHPNAQGYAQVAEALAALLRASGAL</sequence>
<dbReference type="AlphaFoldDB" id="A0A1Y1SD39"/>
<evidence type="ECO:0000259" key="2">
    <source>
        <dbReference type="Pfam" id="PF13472"/>
    </source>
</evidence>
<dbReference type="CDD" id="cd01822">
    <property type="entry name" value="Lysophospholipase_L1_like"/>
    <property type="match status" value="1"/>
</dbReference>
<dbReference type="Pfam" id="PF13472">
    <property type="entry name" value="Lipase_GDSL_2"/>
    <property type="match status" value="1"/>
</dbReference>
<dbReference type="RefSeq" id="WP_083562410.1">
    <property type="nucleotide sequence ID" value="NZ_AQQV01000003.1"/>
</dbReference>